<comment type="caution">
    <text evidence="5">The sequence shown here is derived from an EMBL/GenBank/DDBJ whole genome shotgun (WGS) entry which is preliminary data.</text>
</comment>
<dbReference type="GO" id="GO:0015935">
    <property type="term" value="C:small ribosomal subunit"/>
    <property type="evidence" value="ECO:0007669"/>
    <property type="project" value="TreeGrafter"/>
</dbReference>
<evidence type="ECO:0000256" key="2">
    <source>
        <dbReference type="ARBA" id="ARBA00023274"/>
    </source>
</evidence>
<evidence type="ECO:0000313" key="5">
    <source>
        <dbReference type="EMBL" id="EYD77956.1"/>
    </source>
</evidence>
<dbReference type="STRING" id="442562.Rumeso_00417"/>
<dbReference type="Proteomes" id="UP000019666">
    <property type="component" value="Unassembled WGS sequence"/>
</dbReference>
<dbReference type="GO" id="GO:0005737">
    <property type="term" value="C:cytoplasm"/>
    <property type="evidence" value="ECO:0007669"/>
    <property type="project" value="UniProtKB-ARBA"/>
</dbReference>
<dbReference type="SUPFAM" id="SSF54565">
    <property type="entry name" value="Ribosomal protein S16"/>
    <property type="match status" value="1"/>
</dbReference>
<dbReference type="NCBIfam" id="TIGR00002">
    <property type="entry name" value="S16"/>
    <property type="match status" value="1"/>
</dbReference>
<dbReference type="PANTHER" id="PTHR12919">
    <property type="entry name" value="30S RIBOSOMAL PROTEIN S16"/>
    <property type="match status" value="1"/>
</dbReference>
<feature type="region of interest" description="Disordered" evidence="4">
    <location>
        <begin position="87"/>
        <end position="115"/>
    </location>
</feature>
<dbReference type="OrthoDB" id="9807878at2"/>
<dbReference type="Gene3D" id="3.30.1320.10">
    <property type="match status" value="1"/>
</dbReference>
<comment type="similarity">
    <text evidence="3">Belongs to the bacterial ribosomal protein bS16 family.</text>
</comment>
<dbReference type="InterPro" id="IPR000307">
    <property type="entry name" value="Ribosomal_bS16"/>
</dbReference>
<accession>A0A017HU96</accession>
<keyword evidence="6" id="KW-1185">Reference proteome</keyword>
<dbReference type="PATRIC" id="fig|442562.3.peg.416"/>
<evidence type="ECO:0000313" key="6">
    <source>
        <dbReference type="Proteomes" id="UP000019666"/>
    </source>
</evidence>
<dbReference type="EMBL" id="AOSK01000019">
    <property type="protein sequence ID" value="EYD77956.1"/>
    <property type="molecule type" value="Genomic_DNA"/>
</dbReference>
<evidence type="ECO:0000256" key="3">
    <source>
        <dbReference type="HAMAP-Rule" id="MF_00385"/>
    </source>
</evidence>
<sequence>MAMKIRLARGGSNKRPYYSIVAADSRMPRDGRFIEKLGTYAPLLPKDSEDRVKLNVERIQHWIAQGAQPTDRVSRFLEAAGLVAKKERSNPKKAVPGKASQDRAEKKAARAVATE</sequence>
<dbReference type="GO" id="GO:0006412">
    <property type="term" value="P:translation"/>
    <property type="evidence" value="ECO:0007669"/>
    <property type="project" value="UniProtKB-UniRule"/>
</dbReference>
<dbReference type="Pfam" id="PF00886">
    <property type="entry name" value="Ribosomal_S16"/>
    <property type="match status" value="1"/>
</dbReference>
<dbReference type="GO" id="GO:0003735">
    <property type="term" value="F:structural constituent of ribosome"/>
    <property type="evidence" value="ECO:0007669"/>
    <property type="project" value="InterPro"/>
</dbReference>
<dbReference type="HOGENOM" id="CLU_100590_3_1_5"/>
<organism evidence="5 6">
    <name type="scientific">Rubellimicrobium mesophilum DSM 19309</name>
    <dbReference type="NCBI Taxonomy" id="442562"/>
    <lineage>
        <taxon>Bacteria</taxon>
        <taxon>Pseudomonadati</taxon>
        <taxon>Pseudomonadota</taxon>
        <taxon>Alphaproteobacteria</taxon>
        <taxon>Rhodobacterales</taxon>
        <taxon>Roseobacteraceae</taxon>
        <taxon>Rubellimicrobium</taxon>
    </lineage>
</organism>
<dbReference type="AlphaFoldDB" id="A0A017HU96"/>
<evidence type="ECO:0000256" key="4">
    <source>
        <dbReference type="SAM" id="MobiDB-lite"/>
    </source>
</evidence>
<evidence type="ECO:0000256" key="1">
    <source>
        <dbReference type="ARBA" id="ARBA00022980"/>
    </source>
</evidence>
<dbReference type="HAMAP" id="MF_00385">
    <property type="entry name" value="Ribosomal_bS16"/>
    <property type="match status" value="1"/>
</dbReference>
<keyword evidence="2 3" id="KW-0687">Ribonucleoprotein</keyword>
<reference evidence="5 6" key="1">
    <citation type="submission" date="2013-02" db="EMBL/GenBank/DDBJ databases">
        <authorList>
            <person name="Fiebig A."/>
            <person name="Goeker M."/>
            <person name="Klenk H.-P.P."/>
        </authorList>
    </citation>
    <scope>NUCLEOTIDE SEQUENCE [LARGE SCALE GENOMIC DNA]</scope>
    <source>
        <strain evidence="5 6">DSM 19309</strain>
    </source>
</reference>
<dbReference type="RefSeq" id="WP_037280634.1">
    <property type="nucleotide sequence ID" value="NZ_KK088575.1"/>
</dbReference>
<keyword evidence="1 3" id="KW-0689">Ribosomal protein</keyword>
<dbReference type="InterPro" id="IPR023803">
    <property type="entry name" value="Ribosomal_bS16_dom_sf"/>
</dbReference>
<protein>
    <recommendedName>
        <fullName evidence="3">Small ribosomal subunit protein bS16</fullName>
    </recommendedName>
</protein>
<name>A0A017HU96_9RHOB</name>
<proteinExistence type="inferred from homology"/>
<dbReference type="PANTHER" id="PTHR12919:SF20">
    <property type="entry name" value="SMALL RIBOSOMAL SUBUNIT PROTEIN BS16M"/>
    <property type="match status" value="1"/>
</dbReference>
<gene>
    <name evidence="3" type="primary">rpsP</name>
    <name evidence="5" type="ORF">Rumeso_00417</name>
</gene>